<dbReference type="InterPro" id="IPR015943">
    <property type="entry name" value="WD40/YVTN_repeat-like_dom_sf"/>
</dbReference>
<reference evidence="1 2" key="1">
    <citation type="submission" date="2024-04" db="EMBL/GenBank/DDBJ databases">
        <title>Tritrichomonas musculus Genome.</title>
        <authorList>
            <person name="Alves-Ferreira E."/>
            <person name="Grigg M."/>
            <person name="Lorenzi H."/>
            <person name="Galac M."/>
        </authorList>
    </citation>
    <scope>NUCLEOTIDE SEQUENCE [LARGE SCALE GENOMIC DNA]</scope>
    <source>
        <strain evidence="1 2">EAF2021</strain>
    </source>
</reference>
<evidence type="ECO:0000313" key="1">
    <source>
        <dbReference type="EMBL" id="KAK8898390.1"/>
    </source>
</evidence>
<name>A0ABR2L4V8_9EUKA</name>
<keyword evidence="2" id="KW-1185">Reference proteome</keyword>
<dbReference type="SUPFAM" id="SSF50978">
    <property type="entry name" value="WD40 repeat-like"/>
    <property type="match status" value="2"/>
</dbReference>
<sequence length="957" mass="109076">MSINLSFKEWPFLALSKRSKKQPVKPTTTNNDSDLFSLPSFLTGEVKSFFQSIQLDDYITDVNKYPVKYQLSSWGPCGLFACTYESSLSIFSNDEKGNLTQILMFSPFEKYSFGKFSKQPSKGSNITAISWANGHLEPYIPKPVLAVSSERGNVLIYNIKTRNIINTYNFGEPIVSILWSSFKINRFYAGSSTGHFFICEVCKKSIEIIKMFDFSENSAIITENICSSVDFITQDDVDGFTVAIASRDGTVGCITNLNDPSQSQLHIFQNLNFSENNKKSNFFITFFEFYPNNQNFILVSTNTSTFIISVIKSVLVPFINRAHCKFISVLEAENDKIIFGDSDSLTVYKLSEKSWVKLNVLKLPEILTFSKHDDKILLTTVSNWLTEIEYKRDRLFVTRRTRLIARKPIDFDCGDGTIAFLTNHNSLHLTRKTPESIIRSKFTNERPNSPKEEGENIRGNSNTISLSFNILPTEETDLLKNVGWISDDKLIAWCEKTFYLVDLKRRLISEPLKKIFDRLSNSITQIFFSKSCHYIGIVLNYEQVYFLDTRSNLDIVYSIDFNGIITKGCNCLFGSISPNEERVVFVSDSSIFFANLDDRNSLKKIPSNLKFNPSSVSWTDKSIIIGTEKGSAFSIKNSKIENLSEISKKDVKVIYDSLHIDDPYSQCKLGPIKSVLRHQKSYVILDVNGQGIIVSDEVKTIAESIEIFKQCSNETFLISVKNYNKIIAINAFDEFVPHLPPCFYSTQTENISFYASKSELIDSFKDKNKVNLITKRIFATNDSNYSFLIKNSIELLIHILSFYDSFNSLTSRVYLKLGNMEMARNALLRSNRNDKEYLNNLLIASFYEADEKNESAQLIVKNLLSNNMINEAVDILLITKDVHSALKILCENGRNKEAFFLLMLNNNENESSEIKEIAKKVARSLYDKKENVLYGLKLLSTFGYTQEMLDLLSLSLS</sequence>
<proteinExistence type="predicted"/>
<accession>A0ABR2L4V8</accession>
<dbReference type="Proteomes" id="UP001470230">
    <property type="component" value="Unassembled WGS sequence"/>
</dbReference>
<dbReference type="EMBL" id="JAPFFF010000001">
    <property type="protein sequence ID" value="KAK8898390.1"/>
    <property type="molecule type" value="Genomic_DNA"/>
</dbReference>
<dbReference type="Gene3D" id="2.130.10.10">
    <property type="entry name" value="YVTN repeat-like/Quinoprotein amine dehydrogenase"/>
    <property type="match status" value="1"/>
</dbReference>
<organism evidence="1 2">
    <name type="scientific">Tritrichomonas musculus</name>
    <dbReference type="NCBI Taxonomy" id="1915356"/>
    <lineage>
        <taxon>Eukaryota</taxon>
        <taxon>Metamonada</taxon>
        <taxon>Parabasalia</taxon>
        <taxon>Tritrichomonadida</taxon>
        <taxon>Tritrichomonadidae</taxon>
        <taxon>Tritrichomonas</taxon>
    </lineage>
</organism>
<gene>
    <name evidence="1" type="ORF">M9Y10_000675</name>
</gene>
<protein>
    <submittedName>
        <fullName evidence="1">Uncharacterized protein</fullName>
    </submittedName>
</protein>
<comment type="caution">
    <text evidence="1">The sequence shown here is derived from an EMBL/GenBank/DDBJ whole genome shotgun (WGS) entry which is preliminary data.</text>
</comment>
<dbReference type="InterPro" id="IPR036322">
    <property type="entry name" value="WD40_repeat_dom_sf"/>
</dbReference>
<dbReference type="Gene3D" id="1.25.40.470">
    <property type="match status" value="1"/>
</dbReference>
<evidence type="ECO:0000313" key="2">
    <source>
        <dbReference type="Proteomes" id="UP001470230"/>
    </source>
</evidence>